<sequence length="218" mass="23542">MSKPIIAVVGAGPGVSAAVARKFGSNGFRVALVARNAISLDALATELREQEIETYFVTADASRPESLSDAFRSIREQLGEPDVLLYNAAAISKAAATALDERQLIEDFKVNVVGALTSVKEVVPRFVGRKEGAVLITGGGFALHPHPDYASLSIGKAGVRSLTYSLAQELKPSNVYVGTVTISGFVSPGTYFDPDRMADKYWELYTERNLIEYEYTES</sequence>
<proteinExistence type="predicted"/>
<protein>
    <submittedName>
        <fullName evidence="1">SDR family NAD(P)-dependent oxidoreductase</fullName>
    </submittedName>
</protein>
<dbReference type="PANTHER" id="PTHR43431:SF1">
    <property type="entry name" value="OS08G0476300 PROTEIN"/>
    <property type="match status" value="1"/>
</dbReference>
<evidence type="ECO:0000313" key="2">
    <source>
        <dbReference type="Proteomes" id="UP000266340"/>
    </source>
</evidence>
<keyword evidence="2" id="KW-1185">Reference proteome</keyword>
<gene>
    <name evidence="1" type="ORF">D3H35_22105</name>
</gene>
<reference evidence="1 2" key="1">
    <citation type="submission" date="2018-09" db="EMBL/GenBank/DDBJ databases">
        <title>Cohnella cavernae sp. nov., isolated from a karst cave.</title>
        <authorList>
            <person name="Zhu H."/>
        </authorList>
    </citation>
    <scope>NUCLEOTIDE SEQUENCE [LARGE SCALE GENOMIC DNA]</scope>
    <source>
        <strain evidence="1 2">K2E09-144</strain>
    </source>
</reference>
<evidence type="ECO:0000313" key="1">
    <source>
        <dbReference type="EMBL" id="RIE01113.1"/>
    </source>
</evidence>
<dbReference type="InterPro" id="IPR036291">
    <property type="entry name" value="NAD(P)-bd_dom_sf"/>
</dbReference>
<dbReference type="PRINTS" id="PR00081">
    <property type="entry name" value="GDHRDH"/>
</dbReference>
<dbReference type="AlphaFoldDB" id="A0A398CEH9"/>
<dbReference type="EMBL" id="QXJM01000040">
    <property type="protein sequence ID" value="RIE01113.1"/>
    <property type="molecule type" value="Genomic_DNA"/>
</dbReference>
<accession>A0A398CEH9</accession>
<name>A0A398CEH9_9BACL</name>
<dbReference type="Gene3D" id="3.40.50.720">
    <property type="entry name" value="NAD(P)-binding Rossmann-like Domain"/>
    <property type="match status" value="1"/>
</dbReference>
<dbReference type="PANTHER" id="PTHR43431">
    <property type="entry name" value="OXIDOREDUCTASE, SHORT CHAIN DEHYDROGENASE/REDUCTASE FAMILY (AFU_ORTHOLOGUE AFUA_5G14000)"/>
    <property type="match status" value="1"/>
</dbReference>
<dbReference type="InterPro" id="IPR002347">
    <property type="entry name" value="SDR_fam"/>
</dbReference>
<dbReference type="SUPFAM" id="SSF51735">
    <property type="entry name" value="NAD(P)-binding Rossmann-fold domains"/>
    <property type="match status" value="1"/>
</dbReference>
<dbReference type="Pfam" id="PF00106">
    <property type="entry name" value="adh_short"/>
    <property type="match status" value="1"/>
</dbReference>
<dbReference type="RefSeq" id="WP_119151377.1">
    <property type="nucleotide sequence ID" value="NZ_JBHSOV010000041.1"/>
</dbReference>
<dbReference type="OrthoDB" id="9799818at2"/>
<comment type="caution">
    <text evidence="1">The sequence shown here is derived from an EMBL/GenBank/DDBJ whole genome shotgun (WGS) entry which is preliminary data.</text>
</comment>
<dbReference type="Proteomes" id="UP000266340">
    <property type="component" value="Unassembled WGS sequence"/>
</dbReference>
<organism evidence="1 2">
    <name type="scientific">Cohnella faecalis</name>
    <dbReference type="NCBI Taxonomy" id="2315694"/>
    <lineage>
        <taxon>Bacteria</taxon>
        <taxon>Bacillati</taxon>
        <taxon>Bacillota</taxon>
        <taxon>Bacilli</taxon>
        <taxon>Bacillales</taxon>
        <taxon>Paenibacillaceae</taxon>
        <taxon>Cohnella</taxon>
    </lineage>
</organism>